<keyword evidence="10" id="KW-1185">Reference proteome</keyword>
<comment type="function">
    <text evidence="1">Involved in the biogenesis of the 60S ribosomal subunit.</text>
</comment>
<dbReference type="AlphaFoldDB" id="A0AA38VPY8"/>
<evidence type="ECO:0000256" key="4">
    <source>
        <dbReference type="ARBA" id="ARBA00011187"/>
    </source>
</evidence>
<evidence type="ECO:0000256" key="1">
    <source>
        <dbReference type="ARBA" id="ARBA00002889"/>
    </source>
</evidence>
<feature type="compositionally biased region" description="Basic and acidic residues" evidence="8">
    <location>
        <begin position="167"/>
        <end position="185"/>
    </location>
</feature>
<keyword evidence="7" id="KW-0687">Ribonucleoprotein</keyword>
<dbReference type="GO" id="GO:1990904">
    <property type="term" value="C:ribonucleoprotein complex"/>
    <property type="evidence" value="ECO:0007669"/>
    <property type="project" value="UniProtKB-KW"/>
</dbReference>
<evidence type="ECO:0000313" key="10">
    <source>
        <dbReference type="Proteomes" id="UP001174691"/>
    </source>
</evidence>
<comment type="caution">
    <text evidence="9">The sequence shown here is derived from an EMBL/GenBank/DDBJ whole genome shotgun (WGS) entry which is preliminary data.</text>
</comment>
<feature type="region of interest" description="Disordered" evidence="8">
    <location>
        <begin position="1"/>
        <end position="39"/>
    </location>
</feature>
<evidence type="ECO:0000313" key="9">
    <source>
        <dbReference type="EMBL" id="KAJ9144357.1"/>
    </source>
</evidence>
<evidence type="ECO:0000256" key="6">
    <source>
        <dbReference type="ARBA" id="ARBA00023242"/>
    </source>
</evidence>
<keyword evidence="6" id="KW-0539">Nucleus</keyword>
<dbReference type="GO" id="GO:0042273">
    <property type="term" value="P:ribosomal large subunit biogenesis"/>
    <property type="evidence" value="ECO:0007669"/>
    <property type="project" value="TreeGrafter"/>
</dbReference>
<dbReference type="Pfam" id="PF09420">
    <property type="entry name" value="Nop16"/>
    <property type="match status" value="1"/>
</dbReference>
<organism evidence="9 10">
    <name type="scientific">Coniochaeta hoffmannii</name>
    <dbReference type="NCBI Taxonomy" id="91930"/>
    <lineage>
        <taxon>Eukaryota</taxon>
        <taxon>Fungi</taxon>
        <taxon>Dikarya</taxon>
        <taxon>Ascomycota</taxon>
        <taxon>Pezizomycotina</taxon>
        <taxon>Sordariomycetes</taxon>
        <taxon>Sordariomycetidae</taxon>
        <taxon>Coniochaetales</taxon>
        <taxon>Coniochaetaceae</taxon>
        <taxon>Coniochaeta</taxon>
    </lineage>
</organism>
<dbReference type="PANTHER" id="PTHR13243">
    <property type="entry name" value="HSPC111 PROTEIN-RELATED"/>
    <property type="match status" value="1"/>
</dbReference>
<gene>
    <name evidence="9" type="ORF">NKR19_g6469</name>
</gene>
<proteinExistence type="inferred from homology"/>
<sequence>MGRELQKRKNRSSRPTVRQPNRRRKALNPSGSQLIAQNWNKKETLSQNYRRLGLVAKLGHSAGGVEPRDSPLGDGVAAPKEKVQKNKDAFGKVVTGRVYSEARVERDPETGRIVRIIREGREDNPLNDPLARFDEDSADEGRQGGQEEEWEGIDEEEEAKRPAVIRQLEKEANAPREKTVRHQSEREVEWLGKLVARHGDDTDAMARDLRLNPMQQTGADIRRRLKKAGMLE</sequence>
<feature type="region of interest" description="Disordered" evidence="8">
    <location>
        <begin position="124"/>
        <end position="185"/>
    </location>
</feature>
<evidence type="ECO:0000256" key="8">
    <source>
        <dbReference type="SAM" id="MobiDB-lite"/>
    </source>
</evidence>
<dbReference type="Proteomes" id="UP001174691">
    <property type="component" value="Unassembled WGS sequence"/>
</dbReference>
<dbReference type="InterPro" id="IPR019002">
    <property type="entry name" value="Ribosome_biogenesis_Nop16"/>
</dbReference>
<evidence type="ECO:0000256" key="7">
    <source>
        <dbReference type="ARBA" id="ARBA00023274"/>
    </source>
</evidence>
<name>A0AA38VPY8_9PEZI</name>
<evidence type="ECO:0000256" key="5">
    <source>
        <dbReference type="ARBA" id="ARBA00015522"/>
    </source>
</evidence>
<accession>A0AA38VPY8</accession>
<evidence type="ECO:0000256" key="2">
    <source>
        <dbReference type="ARBA" id="ARBA00004604"/>
    </source>
</evidence>
<reference evidence="9" key="1">
    <citation type="submission" date="2022-07" db="EMBL/GenBank/DDBJ databases">
        <title>Fungi with potential for degradation of polypropylene.</title>
        <authorList>
            <person name="Gostincar C."/>
        </authorList>
    </citation>
    <scope>NUCLEOTIDE SEQUENCE</scope>
    <source>
        <strain evidence="9">EXF-13287</strain>
    </source>
</reference>
<feature type="compositionally biased region" description="Acidic residues" evidence="8">
    <location>
        <begin position="146"/>
        <end position="157"/>
    </location>
</feature>
<feature type="compositionally biased region" description="Polar residues" evidence="8">
    <location>
        <begin position="29"/>
        <end position="39"/>
    </location>
</feature>
<feature type="compositionally biased region" description="Basic and acidic residues" evidence="8">
    <location>
        <begin position="131"/>
        <end position="142"/>
    </location>
</feature>
<dbReference type="PANTHER" id="PTHR13243:SF1">
    <property type="entry name" value="NUCLEOLAR PROTEIN 16"/>
    <property type="match status" value="1"/>
</dbReference>
<dbReference type="GO" id="GO:0005730">
    <property type="term" value="C:nucleolus"/>
    <property type="evidence" value="ECO:0007669"/>
    <property type="project" value="UniProtKB-SubCell"/>
</dbReference>
<comment type="subunit">
    <text evidence="4">Component of the pre-66S ribosomal particle.</text>
</comment>
<comment type="subcellular location">
    <subcellularLocation>
        <location evidence="2">Nucleus</location>
        <location evidence="2">Nucleolus</location>
    </subcellularLocation>
</comment>
<dbReference type="EMBL" id="JANBVN010000100">
    <property type="protein sequence ID" value="KAJ9144357.1"/>
    <property type="molecule type" value="Genomic_DNA"/>
</dbReference>
<protein>
    <recommendedName>
        <fullName evidence="5">Nucleolar protein 16</fullName>
    </recommendedName>
</protein>
<comment type="similarity">
    <text evidence="3">Belongs to the NOP16 family.</text>
</comment>
<evidence type="ECO:0000256" key="3">
    <source>
        <dbReference type="ARBA" id="ARBA00008479"/>
    </source>
</evidence>